<dbReference type="Proteomes" id="UP000008963">
    <property type="component" value="Chromosome"/>
</dbReference>
<organism evidence="1 2">
    <name type="scientific">Halobacteriovorax marinus (strain ATCC BAA-682 / DSM 15412 / SJ)</name>
    <name type="common">Bacteriovorax marinus</name>
    <dbReference type="NCBI Taxonomy" id="862908"/>
    <lineage>
        <taxon>Bacteria</taxon>
        <taxon>Pseudomonadati</taxon>
        <taxon>Bdellovibrionota</taxon>
        <taxon>Bacteriovoracia</taxon>
        <taxon>Bacteriovoracales</taxon>
        <taxon>Halobacteriovoraceae</taxon>
        <taxon>Halobacteriovorax</taxon>
    </lineage>
</organism>
<gene>
    <name evidence="1" type="ordered locus">BMS_1948</name>
</gene>
<reference evidence="2" key="1">
    <citation type="journal article" date="2013" name="ISME J.">
        <title>A small predatory core genome in the divergent marine Bacteriovorax marinus SJ and the terrestrial Bdellovibrio bacteriovorus.</title>
        <authorList>
            <person name="Crossman L.C."/>
            <person name="Chen H."/>
            <person name="Cerdeno-Tarraga A.M."/>
            <person name="Brooks K."/>
            <person name="Quail M.A."/>
            <person name="Pineiro S.A."/>
            <person name="Hobley L."/>
            <person name="Sockett R.E."/>
            <person name="Bentley S.D."/>
            <person name="Parkhill J."/>
            <person name="Williams H.N."/>
            <person name="Stine O.C."/>
        </authorList>
    </citation>
    <scope>NUCLEOTIDE SEQUENCE [LARGE SCALE GENOMIC DNA]</scope>
    <source>
        <strain evidence="2">ATCC BAA-682 / DSM 15412 / SJ</strain>
    </source>
</reference>
<dbReference type="RefSeq" id="WP_014244544.1">
    <property type="nucleotide sequence ID" value="NC_016620.1"/>
</dbReference>
<accession>E1X2J6</accession>
<keyword evidence="2" id="KW-1185">Reference proteome</keyword>
<dbReference type="KEGG" id="bmx:BMS_1948"/>
<name>E1X2J6_HALMS</name>
<dbReference type="OrthoDB" id="5295601at2"/>
<dbReference type="PATRIC" id="fig|862908.3.peg.1847"/>
<dbReference type="HOGENOM" id="CLU_2287587_0_0_7"/>
<evidence type="ECO:0000313" key="1">
    <source>
        <dbReference type="EMBL" id="CBW26763.1"/>
    </source>
</evidence>
<protein>
    <submittedName>
        <fullName evidence="1">Uncharacterized protein</fullName>
    </submittedName>
</protein>
<evidence type="ECO:0000313" key="2">
    <source>
        <dbReference type="Proteomes" id="UP000008963"/>
    </source>
</evidence>
<proteinExistence type="predicted"/>
<dbReference type="AlphaFoldDB" id="E1X2J6"/>
<dbReference type="STRING" id="862908.BMS_1948"/>
<sequence length="101" mass="11813">MNNLAQRKNPSMNSLIEMATRGHYPILESAWINTHQDQAKKLTEAEKKRAQKILKRVSEHRSLERQKTVIFSMNDQERNLFISAFLNLVEGRILDENPTLH</sequence>
<dbReference type="EMBL" id="FQ312005">
    <property type="protein sequence ID" value="CBW26763.1"/>
    <property type="molecule type" value="Genomic_DNA"/>
</dbReference>